<feature type="domain" description="N-acetyltransferase" evidence="1">
    <location>
        <begin position="12"/>
        <end position="192"/>
    </location>
</feature>
<organism evidence="2 3">
    <name type="scientific">Zasmidium cellare</name>
    <name type="common">Wine cellar mold</name>
    <name type="synonym">Racodium cellare</name>
    <dbReference type="NCBI Taxonomy" id="395010"/>
    <lineage>
        <taxon>Eukaryota</taxon>
        <taxon>Fungi</taxon>
        <taxon>Dikarya</taxon>
        <taxon>Ascomycota</taxon>
        <taxon>Pezizomycotina</taxon>
        <taxon>Dothideomycetes</taxon>
        <taxon>Dothideomycetidae</taxon>
        <taxon>Mycosphaerellales</taxon>
        <taxon>Mycosphaerellaceae</taxon>
        <taxon>Zasmidium</taxon>
    </lineage>
</organism>
<proteinExistence type="predicted"/>
<evidence type="ECO:0000313" key="2">
    <source>
        <dbReference type="EMBL" id="KAK4501188.1"/>
    </source>
</evidence>
<sequence>MGLDRILTSDRLIYRAIESTDTDILIKLHQDTEAHTNFTPFLPTPQGRAIAETDLASFESCMLAAMICIKPPNRTCLGDFTPEGPGIPIGTITLKDANANIPNGRYLRNAKLGINILPKYHCKGYGTEAVKWCLQWGFKQAGLNKIGANVYEHNVRSAALFESLRFTLDGKLRDEVWFDGSFWDEWAYSMLEVEWKEMYCGPSPEISSDGGSL</sequence>
<accession>A0ABR0EK59</accession>
<name>A0ABR0EK59_ZASCE</name>
<dbReference type="Pfam" id="PF13302">
    <property type="entry name" value="Acetyltransf_3"/>
    <property type="match status" value="1"/>
</dbReference>
<evidence type="ECO:0000259" key="1">
    <source>
        <dbReference type="PROSITE" id="PS51186"/>
    </source>
</evidence>
<dbReference type="PANTHER" id="PTHR43415">
    <property type="entry name" value="SPERMIDINE N(1)-ACETYLTRANSFERASE"/>
    <property type="match status" value="1"/>
</dbReference>
<gene>
    <name evidence="2" type="ORF">PRZ48_006995</name>
</gene>
<dbReference type="InterPro" id="IPR000182">
    <property type="entry name" value="GNAT_dom"/>
</dbReference>
<reference evidence="2 3" key="1">
    <citation type="journal article" date="2023" name="G3 (Bethesda)">
        <title>A chromosome-level genome assembly of Zasmidium syzygii isolated from banana leaves.</title>
        <authorList>
            <person name="van Westerhoven A.C."/>
            <person name="Mehrabi R."/>
            <person name="Talebi R."/>
            <person name="Steentjes M.B.F."/>
            <person name="Corcolon B."/>
            <person name="Chong P.A."/>
            <person name="Kema G.H.J."/>
            <person name="Seidl M.F."/>
        </authorList>
    </citation>
    <scope>NUCLEOTIDE SEQUENCE [LARGE SCALE GENOMIC DNA]</scope>
    <source>
        <strain evidence="2 3">P124</strain>
    </source>
</reference>
<comment type="caution">
    <text evidence="2">The sequence shown here is derived from an EMBL/GenBank/DDBJ whole genome shotgun (WGS) entry which is preliminary data.</text>
</comment>
<dbReference type="PANTHER" id="PTHR43415:SF3">
    <property type="entry name" value="GNAT-FAMILY ACETYLTRANSFERASE"/>
    <property type="match status" value="1"/>
</dbReference>
<dbReference type="CDD" id="cd04301">
    <property type="entry name" value="NAT_SF"/>
    <property type="match status" value="1"/>
</dbReference>
<evidence type="ECO:0000313" key="3">
    <source>
        <dbReference type="Proteomes" id="UP001305779"/>
    </source>
</evidence>
<dbReference type="Proteomes" id="UP001305779">
    <property type="component" value="Unassembled WGS sequence"/>
</dbReference>
<dbReference type="PROSITE" id="PS51186">
    <property type="entry name" value="GNAT"/>
    <property type="match status" value="1"/>
</dbReference>
<dbReference type="SUPFAM" id="SSF55729">
    <property type="entry name" value="Acyl-CoA N-acyltransferases (Nat)"/>
    <property type="match status" value="1"/>
</dbReference>
<dbReference type="Gene3D" id="3.40.630.30">
    <property type="match status" value="1"/>
</dbReference>
<dbReference type="InterPro" id="IPR016181">
    <property type="entry name" value="Acyl_CoA_acyltransferase"/>
</dbReference>
<keyword evidence="3" id="KW-1185">Reference proteome</keyword>
<protein>
    <recommendedName>
        <fullName evidence="1">N-acetyltransferase domain-containing protein</fullName>
    </recommendedName>
</protein>
<dbReference type="EMBL" id="JAXOVC010000005">
    <property type="protein sequence ID" value="KAK4501188.1"/>
    <property type="molecule type" value="Genomic_DNA"/>
</dbReference>